<dbReference type="FunCoup" id="F4RQZ1">
    <property type="interactions" value="144"/>
</dbReference>
<dbReference type="STRING" id="747676.F4RQZ1"/>
<evidence type="ECO:0000313" key="4">
    <source>
        <dbReference type="Proteomes" id="UP000001072"/>
    </source>
</evidence>
<dbReference type="InParanoid" id="F4RQZ1"/>
<keyword evidence="4" id="KW-1185">Reference proteome</keyword>
<evidence type="ECO:0000256" key="1">
    <source>
        <dbReference type="ARBA" id="ARBA00005350"/>
    </source>
</evidence>
<name>F4RQZ1_MELLP</name>
<dbReference type="Pfam" id="PF03803">
    <property type="entry name" value="Scramblase"/>
    <property type="match status" value="1"/>
</dbReference>
<feature type="region of interest" description="Disordered" evidence="2">
    <location>
        <begin position="378"/>
        <end position="489"/>
    </location>
</feature>
<dbReference type="VEuPathDB" id="FungiDB:MELLADRAFT_116882"/>
<dbReference type="OrthoDB" id="191150at2759"/>
<sequence>MNCSQRSLPLIWNTLRTNPSGSKTPINLRAFLSPPCRCYSPLPVRPVGLRSSRSPKRNHPTQPFPTTPTALKAPDINAPNPSFPWTDYDALPSTGSVSRSDWVDVPSNPSGFIQSSHPAASLLAQPALVVVRQLEMLNLFVGFEQANRYRILNPAGETVGFLAEENSGFTGTLLRQIAGTHRAFQASILAVDGTELLRIRRPFSFINSRISIECPHRQKVIGEAQQEFHIWRRKYGLFTTSSDKIGEETAFEQFAKIDAGLLSWEFFAQDADGKLMGSVSRNFAGFGREIFTDTGQYVIRFEAVEEELKQLDQIAKTPKDSITAQAAPVAESHLAQVPSREVHSTGLTLDQRAVMLATAVSIDFDYFTRSRGGGLMPPMFFGGSSDELQSGGATSGTTATGPDPLTTGVGVGVMDGMLSQAGQGRAPELDSESSAHDEKQIRHDDSADIVDNTPPGWSETPIDEVWVEEELEDPWSASNEKEENDWDEW</sequence>
<protein>
    <recommendedName>
        <fullName evidence="5">Phospholipid scramblase</fullName>
    </recommendedName>
</protein>
<gene>
    <name evidence="3" type="ORF">MELLADRAFT_116882</name>
</gene>
<dbReference type="InterPro" id="IPR005552">
    <property type="entry name" value="Scramblase"/>
</dbReference>
<feature type="compositionally biased region" description="Low complexity" evidence="2">
    <location>
        <begin position="390"/>
        <end position="401"/>
    </location>
</feature>
<dbReference type="GO" id="GO:0017128">
    <property type="term" value="F:phospholipid scramblase activity"/>
    <property type="evidence" value="ECO:0007669"/>
    <property type="project" value="InterPro"/>
</dbReference>
<dbReference type="EMBL" id="GL883114">
    <property type="protein sequence ID" value="EGG05122.1"/>
    <property type="molecule type" value="Genomic_DNA"/>
</dbReference>
<dbReference type="HOGENOM" id="CLU_023808_3_1_1"/>
<dbReference type="eggNOG" id="KOG0621">
    <property type="taxonomic scope" value="Eukaryota"/>
</dbReference>
<dbReference type="RefSeq" id="XP_007411487.1">
    <property type="nucleotide sequence ID" value="XM_007411425.1"/>
</dbReference>
<evidence type="ECO:0008006" key="5">
    <source>
        <dbReference type="Google" id="ProtNLM"/>
    </source>
</evidence>
<accession>F4RQZ1</accession>
<organism evidence="4">
    <name type="scientific">Melampsora larici-populina (strain 98AG31 / pathotype 3-4-7)</name>
    <name type="common">Poplar leaf rust fungus</name>
    <dbReference type="NCBI Taxonomy" id="747676"/>
    <lineage>
        <taxon>Eukaryota</taxon>
        <taxon>Fungi</taxon>
        <taxon>Dikarya</taxon>
        <taxon>Basidiomycota</taxon>
        <taxon>Pucciniomycotina</taxon>
        <taxon>Pucciniomycetes</taxon>
        <taxon>Pucciniales</taxon>
        <taxon>Melampsoraceae</taxon>
        <taxon>Melampsora</taxon>
    </lineage>
</organism>
<evidence type="ECO:0000256" key="2">
    <source>
        <dbReference type="SAM" id="MobiDB-lite"/>
    </source>
</evidence>
<dbReference type="Proteomes" id="UP000001072">
    <property type="component" value="Unassembled WGS sequence"/>
</dbReference>
<feature type="compositionally biased region" description="Basic and acidic residues" evidence="2">
    <location>
        <begin position="433"/>
        <end position="446"/>
    </location>
</feature>
<dbReference type="AlphaFoldDB" id="F4RQZ1"/>
<dbReference type="PANTHER" id="PTHR23248:SF9">
    <property type="entry name" value="PHOSPHOLIPID SCRAMBLASE"/>
    <property type="match status" value="1"/>
</dbReference>
<reference evidence="4" key="1">
    <citation type="journal article" date="2011" name="Proc. Natl. Acad. Sci. U.S.A.">
        <title>Obligate biotrophy features unraveled by the genomic analysis of rust fungi.</title>
        <authorList>
            <person name="Duplessis S."/>
            <person name="Cuomo C.A."/>
            <person name="Lin Y.-C."/>
            <person name="Aerts A."/>
            <person name="Tisserant E."/>
            <person name="Veneault-Fourrey C."/>
            <person name="Joly D.L."/>
            <person name="Hacquard S."/>
            <person name="Amselem J."/>
            <person name="Cantarel B.L."/>
            <person name="Chiu R."/>
            <person name="Coutinho P.M."/>
            <person name="Feau N."/>
            <person name="Field M."/>
            <person name="Frey P."/>
            <person name="Gelhaye E."/>
            <person name="Goldberg J."/>
            <person name="Grabherr M.G."/>
            <person name="Kodira C.D."/>
            <person name="Kohler A."/>
            <person name="Kuees U."/>
            <person name="Lindquist E.A."/>
            <person name="Lucas S.M."/>
            <person name="Mago R."/>
            <person name="Mauceli E."/>
            <person name="Morin E."/>
            <person name="Murat C."/>
            <person name="Pangilinan J.L."/>
            <person name="Park R."/>
            <person name="Pearson M."/>
            <person name="Quesneville H."/>
            <person name="Rouhier N."/>
            <person name="Sakthikumar S."/>
            <person name="Salamov A.A."/>
            <person name="Schmutz J."/>
            <person name="Selles B."/>
            <person name="Shapiro H."/>
            <person name="Tanguay P."/>
            <person name="Tuskan G.A."/>
            <person name="Henrissat B."/>
            <person name="Van de Peer Y."/>
            <person name="Rouze P."/>
            <person name="Ellis J.G."/>
            <person name="Dodds P.N."/>
            <person name="Schein J.E."/>
            <person name="Zhong S."/>
            <person name="Hamelin R.C."/>
            <person name="Grigoriev I.V."/>
            <person name="Szabo L.J."/>
            <person name="Martin F."/>
        </authorList>
    </citation>
    <scope>NUCLEOTIDE SEQUENCE [LARGE SCALE GENOMIC DNA]</scope>
    <source>
        <strain evidence="4">98AG31 / pathotype 3-4-7</strain>
    </source>
</reference>
<feature type="region of interest" description="Disordered" evidence="2">
    <location>
        <begin position="49"/>
        <end position="76"/>
    </location>
</feature>
<dbReference type="KEGG" id="mlr:MELLADRAFT_116882"/>
<dbReference type="GeneID" id="18925905"/>
<feature type="compositionally biased region" description="Acidic residues" evidence="2">
    <location>
        <begin position="461"/>
        <end position="473"/>
    </location>
</feature>
<dbReference type="PANTHER" id="PTHR23248">
    <property type="entry name" value="PHOSPHOLIPID SCRAMBLASE-RELATED"/>
    <property type="match status" value="1"/>
</dbReference>
<evidence type="ECO:0000313" key="3">
    <source>
        <dbReference type="EMBL" id="EGG05122.1"/>
    </source>
</evidence>
<comment type="similarity">
    <text evidence="1">Belongs to the phospholipid scramblase family.</text>
</comment>
<proteinExistence type="inferred from homology"/>
<dbReference type="GO" id="GO:0005886">
    <property type="term" value="C:plasma membrane"/>
    <property type="evidence" value="ECO:0007669"/>
    <property type="project" value="TreeGrafter"/>
</dbReference>